<dbReference type="OrthoDB" id="4892971at2759"/>
<dbReference type="STRING" id="40998.A0A2P7Z473"/>
<comment type="caution">
    <text evidence="2">The sequence shown here is derived from an EMBL/GenBank/DDBJ whole genome shotgun (WGS) entry which is preliminary data.</text>
</comment>
<dbReference type="PANTHER" id="PTHR40260">
    <property type="entry name" value="BLR8190 PROTEIN"/>
    <property type="match status" value="1"/>
</dbReference>
<dbReference type="AlphaFoldDB" id="A0A2P7Z473"/>
<organism evidence="2 4">
    <name type="scientific">Elsinoe australis</name>
    <dbReference type="NCBI Taxonomy" id="40998"/>
    <lineage>
        <taxon>Eukaryota</taxon>
        <taxon>Fungi</taxon>
        <taxon>Dikarya</taxon>
        <taxon>Ascomycota</taxon>
        <taxon>Pezizomycotina</taxon>
        <taxon>Dothideomycetes</taxon>
        <taxon>Dothideomycetidae</taxon>
        <taxon>Myriangiales</taxon>
        <taxon>Elsinoaceae</taxon>
        <taxon>Elsinoe</taxon>
    </lineage>
</organism>
<dbReference type="InterPro" id="IPR009799">
    <property type="entry name" value="EthD_dom"/>
</dbReference>
<dbReference type="Proteomes" id="UP000243723">
    <property type="component" value="Unassembled WGS sequence"/>
</dbReference>
<proteinExistence type="inferred from homology"/>
<dbReference type="GO" id="GO:0016491">
    <property type="term" value="F:oxidoreductase activity"/>
    <property type="evidence" value="ECO:0007669"/>
    <property type="project" value="InterPro"/>
</dbReference>
<reference evidence="3 5" key="2">
    <citation type="submission" date="2018-02" db="EMBL/GenBank/DDBJ databases">
        <title>Draft genome sequences of Elsinoe sp., causing black scab on jojoba.</title>
        <authorList>
            <person name="Stodart B."/>
            <person name="Jeffress S."/>
            <person name="Ash G."/>
            <person name="Arun Chinnappa K."/>
        </authorList>
    </citation>
    <scope>NUCLEOTIDE SEQUENCE [LARGE SCALE GENOMIC DNA]</scope>
    <source>
        <strain evidence="3 5">Hillstone_2</strain>
    </source>
</reference>
<dbReference type="NCBIfam" id="TIGR02118">
    <property type="entry name" value="EthD family reductase"/>
    <property type="match status" value="1"/>
</dbReference>
<dbReference type="PANTHER" id="PTHR40260:SF2">
    <property type="entry name" value="BLR8190 PROTEIN"/>
    <property type="match status" value="1"/>
</dbReference>
<dbReference type="Proteomes" id="UP000308133">
    <property type="component" value="Unassembled WGS sequence"/>
</dbReference>
<evidence type="ECO:0000256" key="1">
    <source>
        <dbReference type="ARBA" id="ARBA00005986"/>
    </source>
</evidence>
<comment type="similarity">
    <text evidence="1">Belongs to the tpcK family.</text>
</comment>
<gene>
    <name evidence="2" type="ORF">B9Z65_6970</name>
    <name evidence="3" type="ORF">C1H76_2810</name>
</gene>
<dbReference type="Gene3D" id="3.30.70.100">
    <property type="match status" value="1"/>
</dbReference>
<evidence type="ECO:0000313" key="4">
    <source>
        <dbReference type="Proteomes" id="UP000243723"/>
    </source>
</evidence>
<evidence type="ECO:0000313" key="5">
    <source>
        <dbReference type="Proteomes" id="UP000308133"/>
    </source>
</evidence>
<dbReference type="EMBL" id="PTQR01000037">
    <property type="protein sequence ID" value="TKX24857.1"/>
    <property type="molecule type" value="Genomic_DNA"/>
</dbReference>
<dbReference type="SUPFAM" id="SSF54909">
    <property type="entry name" value="Dimeric alpha+beta barrel"/>
    <property type="match status" value="1"/>
</dbReference>
<dbReference type="EMBL" id="NHZQ01000331">
    <property type="protein sequence ID" value="PSK43016.1"/>
    <property type="molecule type" value="Genomic_DNA"/>
</dbReference>
<evidence type="ECO:0000313" key="2">
    <source>
        <dbReference type="EMBL" id="PSK43016.1"/>
    </source>
</evidence>
<reference evidence="2 4" key="1">
    <citation type="submission" date="2017-05" db="EMBL/GenBank/DDBJ databases">
        <title>Draft genome sequence of Elsinoe australis.</title>
        <authorList>
            <person name="Cheng Q."/>
        </authorList>
    </citation>
    <scope>NUCLEOTIDE SEQUENCE [LARGE SCALE GENOMIC DNA]</scope>
    <source>
        <strain evidence="2 4">NL1</strain>
    </source>
</reference>
<evidence type="ECO:0000313" key="3">
    <source>
        <dbReference type="EMBL" id="TKX24857.1"/>
    </source>
</evidence>
<dbReference type="InterPro" id="IPR011008">
    <property type="entry name" value="Dimeric_a/b-barrel"/>
</dbReference>
<keyword evidence="4" id="KW-1185">Reference proteome</keyword>
<accession>A0A2P7Z473</accession>
<protein>
    <submittedName>
        <fullName evidence="2">Origin recognition complex subunit 2</fullName>
    </submittedName>
</protein>
<sequence>MVANITVLYPQGVNFKLDYYLSTHMPLVHETWKPEGLKAWKVVELPDDQPYKIQAVLEFESLDAFKAAAGGAGAKKVMGDIPNFSDKQPVFLTGDVVGSS</sequence>
<name>A0A2P7Z473_9PEZI</name>